<dbReference type="Proteomes" id="UP000284892">
    <property type="component" value="Unassembled WGS sequence"/>
</dbReference>
<gene>
    <name evidence="2" type="ORF">BXY80_2701</name>
</gene>
<reference evidence="2 3" key="1">
    <citation type="submission" date="2018-09" db="EMBL/GenBank/DDBJ databases">
        <title>Genomic Encyclopedia of Archaeal and Bacterial Type Strains, Phase II (KMG-II): from individual species to whole genera.</title>
        <authorList>
            <person name="Goeker M."/>
        </authorList>
    </citation>
    <scope>NUCLEOTIDE SEQUENCE [LARGE SCALE GENOMIC DNA]</scope>
    <source>
        <strain evidence="2 3">DSM 26283</strain>
    </source>
</reference>
<evidence type="ECO:0000313" key="3">
    <source>
        <dbReference type="Proteomes" id="UP000284892"/>
    </source>
</evidence>
<feature type="chain" id="PRO_5018989407" evidence="1">
    <location>
        <begin position="24"/>
        <end position="256"/>
    </location>
</feature>
<dbReference type="AlphaFoldDB" id="A0A420DEL5"/>
<keyword evidence="3" id="KW-1185">Reference proteome</keyword>
<feature type="signal peptide" evidence="1">
    <location>
        <begin position="1"/>
        <end position="23"/>
    </location>
</feature>
<dbReference type="RefSeq" id="WP_120202748.1">
    <property type="nucleotide sequence ID" value="NZ_RAQJ01000007.1"/>
</dbReference>
<dbReference type="OrthoDB" id="1426903at2"/>
<keyword evidence="1" id="KW-0732">Signal</keyword>
<sequence length="256" mass="29513">MKTFKQTILLVFVTVLTSFSAQAQDDNFQAFLVHEDQVKPSKTSEYEAISKEFNEDCKKHNFEGTWNVAQTSNGKFLSISAIKNLGDIDNFSMVPLVEKIGKEKFASYFNRYDKCYDKHGSYVVLRNNDLSYMPDGMSTTQEGQDYRKWHYIYVTPENRSDMVKKLKAVKDLFVNKNSKVHYRIYTKGFGQMEDYFLVVVSAKNAEDYAKKSSENRTLLGKESKAVFDAVFNLASRYEEVTGSMRPDLSYSFTAKK</sequence>
<organism evidence="2 3">
    <name type="scientific">Ichthyenterobacterium magnum</name>
    <dbReference type="NCBI Taxonomy" id="1230530"/>
    <lineage>
        <taxon>Bacteria</taxon>
        <taxon>Pseudomonadati</taxon>
        <taxon>Bacteroidota</taxon>
        <taxon>Flavobacteriia</taxon>
        <taxon>Flavobacteriales</taxon>
        <taxon>Flavobacteriaceae</taxon>
        <taxon>Ichthyenterobacterium</taxon>
    </lineage>
</organism>
<proteinExistence type="predicted"/>
<evidence type="ECO:0000313" key="2">
    <source>
        <dbReference type="EMBL" id="RKE90858.1"/>
    </source>
</evidence>
<comment type="caution">
    <text evidence="2">The sequence shown here is derived from an EMBL/GenBank/DDBJ whole genome shotgun (WGS) entry which is preliminary data.</text>
</comment>
<name>A0A420DEL5_9FLAO</name>
<accession>A0A420DEL5</accession>
<evidence type="ECO:0000256" key="1">
    <source>
        <dbReference type="SAM" id="SignalP"/>
    </source>
</evidence>
<protein>
    <submittedName>
        <fullName evidence="2">Uncharacterized protein</fullName>
    </submittedName>
</protein>
<dbReference type="EMBL" id="RAQJ01000007">
    <property type="protein sequence ID" value="RKE90858.1"/>
    <property type="molecule type" value="Genomic_DNA"/>
</dbReference>